<reference evidence="1" key="1">
    <citation type="submission" date="2018-02" db="EMBL/GenBank/DDBJ databases">
        <title>Rhizophora mucronata_Transcriptome.</title>
        <authorList>
            <person name="Meera S.P."/>
            <person name="Sreeshan A."/>
            <person name="Augustine A."/>
        </authorList>
    </citation>
    <scope>NUCLEOTIDE SEQUENCE</scope>
    <source>
        <tissue evidence="1">Leaf</tissue>
    </source>
</reference>
<protein>
    <submittedName>
        <fullName evidence="1">Uncharacterized protein</fullName>
    </submittedName>
</protein>
<proteinExistence type="predicted"/>
<accession>A0A2P2R0K0</accession>
<sequence length="26" mass="2997">MLFTFQITPFGHSLKILSFLKGNELN</sequence>
<dbReference type="EMBL" id="GGEC01092190">
    <property type="protein sequence ID" value="MBX72674.1"/>
    <property type="molecule type" value="Transcribed_RNA"/>
</dbReference>
<dbReference type="AlphaFoldDB" id="A0A2P2R0K0"/>
<name>A0A2P2R0K0_RHIMU</name>
<evidence type="ECO:0000313" key="1">
    <source>
        <dbReference type="EMBL" id="MBX72674.1"/>
    </source>
</evidence>
<organism evidence="1">
    <name type="scientific">Rhizophora mucronata</name>
    <name type="common">Asiatic mangrove</name>
    <dbReference type="NCBI Taxonomy" id="61149"/>
    <lineage>
        <taxon>Eukaryota</taxon>
        <taxon>Viridiplantae</taxon>
        <taxon>Streptophyta</taxon>
        <taxon>Embryophyta</taxon>
        <taxon>Tracheophyta</taxon>
        <taxon>Spermatophyta</taxon>
        <taxon>Magnoliopsida</taxon>
        <taxon>eudicotyledons</taxon>
        <taxon>Gunneridae</taxon>
        <taxon>Pentapetalae</taxon>
        <taxon>rosids</taxon>
        <taxon>fabids</taxon>
        <taxon>Malpighiales</taxon>
        <taxon>Rhizophoraceae</taxon>
        <taxon>Rhizophora</taxon>
    </lineage>
</organism>